<evidence type="ECO:0000313" key="1">
    <source>
        <dbReference type="EMBL" id="KAG2216083.1"/>
    </source>
</evidence>
<gene>
    <name evidence="1" type="ORF">INT45_005841</name>
</gene>
<sequence length="157" mass="18535">MTTESETAGEYMIRVNNYVRDLLVGTRDFPVSQKTRYRRLLRKVRKYFGLKINIDLAYQEMNGNQEDNDNHINNRRWITMSNDRDLARVLSQRKRNPNFELKIVPSDNDTSMHPFKRGCKKVEIFMREYGPTILEAILIVRSFYEASNRQPIPCGVS</sequence>
<dbReference type="Proteomes" id="UP000646827">
    <property type="component" value="Unassembled WGS sequence"/>
</dbReference>
<protein>
    <submittedName>
        <fullName evidence="1">Uncharacterized protein</fullName>
    </submittedName>
</protein>
<comment type="caution">
    <text evidence="1">The sequence shown here is derived from an EMBL/GenBank/DDBJ whole genome shotgun (WGS) entry which is preliminary data.</text>
</comment>
<name>A0A8H7VGX6_9FUNG</name>
<keyword evidence="2" id="KW-1185">Reference proteome</keyword>
<accession>A0A8H7VGX6</accession>
<dbReference type="OrthoDB" id="2283119at2759"/>
<dbReference type="EMBL" id="JAEPRB010000459">
    <property type="protein sequence ID" value="KAG2216083.1"/>
    <property type="molecule type" value="Genomic_DNA"/>
</dbReference>
<dbReference type="AlphaFoldDB" id="A0A8H7VGX6"/>
<evidence type="ECO:0000313" key="2">
    <source>
        <dbReference type="Proteomes" id="UP000646827"/>
    </source>
</evidence>
<reference evidence="1 2" key="1">
    <citation type="submission" date="2020-12" db="EMBL/GenBank/DDBJ databases">
        <title>Metabolic potential, ecology and presence of endohyphal bacteria is reflected in genomic diversity of Mucoromycotina.</title>
        <authorList>
            <person name="Muszewska A."/>
            <person name="Okrasinska A."/>
            <person name="Steczkiewicz K."/>
            <person name="Drgas O."/>
            <person name="Orlowska M."/>
            <person name="Perlinska-Lenart U."/>
            <person name="Aleksandrzak-Piekarczyk T."/>
            <person name="Szatraj K."/>
            <person name="Zielenkiewicz U."/>
            <person name="Pilsyk S."/>
            <person name="Malc E."/>
            <person name="Mieczkowski P."/>
            <person name="Kruszewska J.S."/>
            <person name="Biernat P."/>
            <person name="Pawlowska J."/>
        </authorList>
    </citation>
    <scope>NUCLEOTIDE SEQUENCE [LARGE SCALE GENOMIC DNA]</scope>
    <source>
        <strain evidence="1 2">CBS 142.35</strain>
    </source>
</reference>
<organism evidence="1 2">
    <name type="scientific">Circinella minor</name>
    <dbReference type="NCBI Taxonomy" id="1195481"/>
    <lineage>
        <taxon>Eukaryota</taxon>
        <taxon>Fungi</taxon>
        <taxon>Fungi incertae sedis</taxon>
        <taxon>Mucoromycota</taxon>
        <taxon>Mucoromycotina</taxon>
        <taxon>Mucoromycetes</taxon>
        <taxon>Mucorales</taxon>
        <taxon>Lichtheimiaceae</taxon>
        <taxon>Circinella</taxon>
    </lineage>
</organism>
<proteinExistence type="predicted"/>